<dbReference type="GO" id="GO:0003677">
    <property type="term" value="F:DNA binding"/>
    <property type="evidence" value="ECO:0007669"/>
    <property type="project" value="UniProtKB-KW"/>
</dbReference>
<dbReference type="Pfam" id="PF07729">
    <property type="entry name" value="FCD"/>
    <property type="match status" value="1"/>
</dbReference>
<dbReference type="SUPFAM" id="SSF48008">
    <property type="entry name" value="GntR ligand-binding domain-like"/>
    <property type="match status" value="1"/>
</dbReference>
<dbReference type="InterPro" id="IPR036388">
    <property type="entry name" value="WH-like_DNA-bd_sf"/>
</dbReference>
<name>A0A8J3QU28_9ACTN</name>
<keyword evidence="3" id="KW-0804">Transcription</keyword>
<protein>
    <submittedName>
        <fullName evidence="5">GntR family transcriptional regulator</fullName>
    </submittedName>
</protein>
<evidence type="ECO:0000313" key="5">
    <source>
        <dbReference type="EMBL" id="GIH15800.1"/>
    </source>
</evidence>
<evidence type="ECO:0000259" key="4">
    <source>
        <dbReference type="PROSITE" id="PS50949"/>
    </source>
</evidence>
<dbReference type="InterPro" id="IPR000524">
    <property type="entry name" value="Tscrpt_reg_HTH_GntR"/>
</dbReference>
<dbReference type="SMART" id="SM00345">
    <property type="entry name" value="HTH_GNTR"/>
    <property type="match status" value="1"/>
</dbReference>
<dbReference type="InterPro" id="IPR008920">
    <property type="entry name" value="TF_FadR/GntR_C"/>
</dbReference>
<dbReference type="SUPFAM" id="SSF46785">
    <property type="entry name" value="Winged helix' DNA-binding domain"/>
    <property type="match status" value="1"/>
</dbReference>
<dbReference type="EMBL" id="BONZ01000038">
    <property type="protein sequence ID" value="GIH15800.1"/>
    <property type="molecule type" value="Genomic_DNA"/>
</dbReference>
<evidence type="ECO:0000256" key="3">
    <source>
        <dbReference type="ARBA" id="ARBA00023163"/>
    </source>
</evidence>
<dbReference type="SMART" id="SM00895">
    <property type="entry name" value="FCD"/>
    <property type="match status" value="1"/>
</dbReference>
<dbReference type="InterPro" id="IPR036390">
    <property type="entry name" value="WH_DNA-bd_sf"/>
</dbReference>
<feature type="domain" description="HTH gntR-type" evidence="4">
    <location>
        <begin position="8"/>
        <end position="76"/>
    </location>
</feature>
<comment type="caution">
    <text evidence="5">The sequence shown here is derived from an EMBL/GenBank/DDBJ whole genome shotgun (WGS) entry which is preliminary data.</text>
</comment>
<dbReference type="PRINTS" id="PR00035">
    <property type="entry name" value="HTHGNTR"/>
</dbReference>
<proteinExistence type="predicted"/>
<gene>
    <name evidence="5" type="ORF">Raf01_39720</name>
</gene>
<dbReference type="CDD" id="cd07377">
    <property type="entry name" value="WHTH_GntR"/>
    <property type="match status" value="1"/>
</dbReference>
<keyword evidence="6" id="KW-1185">Reference proteome</keyword>
<reference evidence="5" key="1">
    <citation type="submission" date="2021-01" db="EMBL/GenBank/DDBJ databases">
        <title>Whole genome shotgun sequence of Rugosimonospora africana NBRC 104875.</title>
        <authorList>
            <person name="Komaki H."/>
            <person name="Tamura T."/>
        </authorList>
    </citation>
    <scope>NUCLEOTIDE SEQUENCE</scope>
    <source>
        <strain evidence="5">NBRC 104875</strain>
    </source>
</reference>
<keyword evidence="2" id="KW-0238">DNA-binding</keyword>
<dbReference type="Proteomes" id="UP000642748">
    <property type="component" value="Unassembled WGS sequence"/>
</dbReference>
<evidence type="ECO:0000256" key="2">
    <source>
        <dbReference type="ARBA" id="ARBA00023125"/>
    </source>
</evidence>
<dbReference type="RefSeq" id="WP_203919424.1">
    <property type="nucleotide sequence ID" value="NZ_BONZ01000038.1"/>
</dbReference>
<evidence type="ECO:0000256" key="1">
    <source>
        <dbReference type="ARBA" id="ARBA00023015"/>
    </source>
</evidence>
<accession>A0A8J3QU28</accession>
<dbReference type="Gene3D" id="1.10.10.10">
    <property type="entry name" value="Winged helix-like DNA-binding domain superfamily/Winged helix DNA-binding domain"/>
    <property type="match status" value="1"/>
</dbReference>
<dbReference type="GO" id="GO:0003700">
    <property type="term" value="F:DNA-binding transcription factor activity"/>
    <property type="evidence" value="ECO:0007669"/>
    <property type="project" value="InterPro"/>
</dbReference>
<dbReference type="AlphaFoldDB" id="A0A8J3QU28"/>
<dbReference type="PANTHER" id="PTHR43537:SF47">
    <property type="entry name" value="REGULATORY PROTEIN GNTR HTH"/>
    <property type="match status" value="1"/>
</dbReference>
<dbReference type="Pfam" id="PF00392">
    <property type="entry name" value="GntR"/>
    <property type="match status" value="1"/>
</dbReference>
<dbReference type="InterPro" id="IPR011711">
    <property type="entry name" value="GntR_C"/>
</dbReference>
<dbReference type="Gene3D" id="1.20.120.530">
    <property type="entry name" value="GntR ligand-binding domain-like"/>
    <property type="match status" value="1"/>
</dbReference>
<sequence length="238" mass="25763">MTDRIRRHPLAEQAAEAILARVGAGEWALGHKLPGETTLAVTLGVGRSTVREAIRELAGRGVLESRQGAGVFVQSTQPVEVWPTVMRRAGIAEVIEGRIAIESEAARLAADRRTPADLRAMRSLLRERERAARQAGNEGYVDADTAFHRAVVAAAHNSVLTELFQAFVPRVRGAMLDMLRLAPAHRGRADHEAHAAIVEAIRDRLPEDAATLSRAHLAAMRDRVVGRPAPEARASGRA</sequence>
<dbReference type="PROSITE" id="PS50949">
    <property type="entry name" value="HTH_GNTR"/>
    <property type="match status" value="1"/>
</dbReference>
<evidence type="ECO:0000313" key="6">
    <source>
        <dbReference type="Proteomes" id="UP000642748"/>
    </source>
</evidence>
<keyword evidence="1" id="KW-0805">Transcription regulation</keyword>
<organism evidence="5 6">
    <name type="scientific">Rugosimonospora africana</name>
    <dbReference type="NCBI Taxonomy" id="556532"/>
    <lineage>
        <taxon>Bacteria</taxon>
        <taxon>Bacillati</taxon>
        <taxon>Actinomycetota</taxon>
        <taxon>Actinomycetes</taxon>
        <taxon>Micromonosporales</taxon>
        <taxon>Micromonosporaceae</taxon>
        <taxon>Rugosimonospora</taxon>
    </lineage>
</organism>
<dbReference type="PANTHER" id="PTHR43537">
    <property type="entry name" value="TRANSCRIPTIONAL REGULATOR, GNTR FAMILY"/>
    <property type="match status" value="1"/>
</dbReference>